<organism evidence="2 3">
    <name type="scientific">Flavobacterium hankyongi</name>
    <dbReference type="NCBI Taxonomy" id="1176532"/>
    <lineage>
        <taxon>Bacteria</taxon>
        <taxon>Pseudomonadati</taxon>
        <taxon>Bacteroidota</taxon>
        <taxon>Flavobacteriia</taxon>
        <taxon>Flavobacteriales</taxon>
        <taxon>Flavobacteriaceae</taxon>
        <taxon>Flavobacterium</taxon>
    </lineage>
</organism>
<gene>
    <name evidence="2" type="ORF">GCM10023230_15380</name>
</gene>
<accession>A0ABP8ZUU9</accession>
<reference evidence="3" key="1">
    <citation type="journal article" date="2019" name="Int. J. Syst. Evol. Microbiol.">
        <title>The Global Catalogue of Microorganisms (GCM) 10K type strain sequencing project: providing services to taxonomists for standard genome sequencing and annotation.</title>
        <authorList>
            <consortium name="The Broad Institute Genomics Platform"/>
            <consortium name="The Broad Institute Genome Sequencing Center for Infectious Disease"/>
            <person name="Wu L."/>
            <person name="Ma J."/>
        </authorList>
    </citation>
    <scope>NUCLEOTIDE SEQUENCE [LARGE SCALE GENOMIC DNA]</scope>
    <source>
        <strain evidence="3">JCM 18198</strain>
    </source>
</reference>
<protein>
    <recommendedName>
        <fullName evidence="4">Secreted protein (Por secretion system target)</fullName>
    </recommendedName>
</protein>
<keyword evidence="3" id="KW-1185">Reference proteome</keyword>
<dbReference type="InterPro" id="IPR035986">
    <property type="entry name" value="PKD_dom_sf"/>
</dbReference>
<dbReference type="EMBL" id="BAABIP010000014">
    <property type="protein sequence ID" value="GAA4766623.1"/>
    <property type="molecule type" value="Genomic_DNA"/>
</dbReference>
<keyword evidence="1" id="KW-0732">Signal</keyword>
<dbReference type="InterPro" id="IPR026444">
    <property type="entry name" value="Secre_tail"/>
</dbReference>
<evidence type="ECO:0000313" key="3">
    <source>
        <dbReference type="Proteomes" id="UP001500141"/>
    </source>
</evidence>
<dbReference type="InterPro" id="IPR025667">
    <property type="entry name" value="SprB_repeat"/>
</dbReference>
<evidence type="ECO:0008006" key="4">
    <source>
        <dbReference type="Google" id="ProtNLM"/>
    </source>
</evidence>
<name>A0ABP8ZUU9_9FLAO</name>
<sequence length="1511" mass="156899">MSFLFLVFCQTSFYGQSNTNNSQWGKNGPASAPASPVNWANGNAQGTNSHFREGESVPTRIELVDLTPNVPASVTFNINIIQGSNVKHAFDFFTGANRIAETVNPLDGLSGYGPRSLFTFPIPNAGNTGGVPAGYYDQTAIKMACQQTNDAGSPEKNSIWIYNGTVTGITYVWGNEEGTSTQQTYCTVTFIPTATKVLLALGCHVAAENSVGCGGWGIGNGASAISGSPYHFHIQQICSPLSNCVVLGSQDQQMASDAVIIPPTCSVSPSSAQVCAGSTATFTATGINGSGGAPYSYSWTGPNGFTATTASITVGVAGIYSVIVRDKNGVPTESPCTANLIVNELPNVVANDAQVCTGLTVQLSATPLGGTWSGANISASGLFNASGLSAGPYNVTYTYTNGNQCTNSDGAVVTVNALSTVVTNDAQVCTGFTVQLSATPPGGTWSGANISASGLFNAAGLSAGLYNVTYTYTDGNQCTNNDGAVVTVNALPVVICPENASAPVLCGVTQSIAQAQANSDFQIWMSQFAGLNPTLNSDYVITPSYTYSAGATPPNVGDAPLILAFNNPTIISTSVTVKWTVINEITGCINDCSATWTLEFGCAVQCIATSTNVLCNGAATGSISVVPTGGALPYNVYLYRLPDLVTPVAQVLNILTDGVPIPFNNLTAGNYVAITTDATTTIENGSACTATINQPSALEANDSHTDVLCNGGSTGSVTLNFSGGTGPYMVNFNGGGFASQVSGAVYSNLAAGNYPWVVRDVNNCTYEGSEAVGQPSALEANDSHTDVLCNGGSTGSVTLNFSGGTGPYMVNFNGGGFASQVSGAVYSNLAAGNYPWVVRDVNNCTYEGSETVGQPSALEASDSHTDVLCNGGSTGSVTLNFSGGTGPYMVNFNGGGFASQVSGAVYSNLAAGNYPWVVRDASNCTYEGSETVGQPSALEASDSHTDVLCNGGSTGSVTLNFSGGTGPYMVNFNGGGFASQASGVVYSNLAAGNYPWIVRDANNCTYEGSEAVDQPSELQVSDSHTDVLCNSGSTGSVTLNFSGGTGPYMINFNGGGFASQVSGVVYSNLAAGNYPWIVRDANNCIYEGSEQVGQPTEVELSLTAEPENCAGTNSGSITATFSGGAGSYTISIDGSPFEPATSPHVFNNLGTGLHTVVLLDRNDCRDSAEIRVSLIVCDGPHCTYTQGYYGAYNGSACTVEGAPTNDYLIMLDAITDVGGTFDFGRVATGNYFRLFASDITGAANIANNKIFIMLPGGGTPRALVGYDYYDNPAGVPSSWRNDGNPLTKSGPKMGAINNNLLSQTMTLFFNIHVDPTLLSFPLEIKFATQDVACGSSVPIPGTYKEFTIPSSVINYFTSHGGATVGNLFNLANDALGGMNIGGLNHSDVNKAVDAINNAFDQCRVRVPLQVTSLPTTFVYNSLVSSDPIFTVYPVPFRDQLTIRYQFDYISKAKIDIYNSTGTLLMSQDDNDAYFNKEVTITPKFSVGEAQLYFVKVTTDRGQSVLKVISEK</sequence>
<dbReference type="InterPro" id="IPR013783">
    <property type="entry name" value="Ig-like_fold"/>
</dbReference>
<comment type="caution">
    <text evidence="2">The sequence shown here is derived from an EMBL/GenBank/DDBJ whole genome shotgun (WGS) entry which is preliminary data.</text>
</comment>
<dbReference type="Gene3D" id="2.60.40.10">
    <property type="entry name" value="Immunoglobulins"/>
    <property type="match status" value="1"/>
</dbReference>
<dbReference type="NCBIfam" id="TIGR04183">
    <property type="entry name" value="Por_Secre_tail"/>
    <property type="match status" value="1"/>
</dbReference>
<dbReference type="SUPFAM" id="SSF49299">
    <property type="entry name" value="PKD domain"/>
    <property type="match status" value="1"/>
</dbReference>
<proteinExistence type="predicted"/>
<dbReference type="Proteomes" id="UP001500141">
    <property type="component" value="Unassembled WGS sequence"/>
</dbReference>
<evidence type="ECO:0000313" key="2">
    <source>
        <dbReference type="EMBL" id="GAA4766623.1"/>
    </source>
</evidence>
<evidence type="ECO:0000256" key="1">
    <source>
        <dbReference type="ARBA" id="ARBA00022729"/>
    </source>
</evidence>
<dbReference type="Pfam" id="PF13573">
    <property type="entry name" value="SprB"/>
    <property type="match status" value="7"/>
</dbReference>